<gene>
    <name evidence="2" type="ORF">SAMN05661091_4896</name>
</gene>
<feature type="transmembrane region" description="Helical" evidence="1">
    <location>
        <begin position="68"/>
        <end position="101"/>
    </location>
</feature>
<sequence length="313" mass="37311">MKKIPVFFRPYHKPKQLYDLICRCKSCGSFSALEDKVCPSCGKTALRPIEREAAVNVKRSMQTKRLFLLFITLVGVLLSDTFGQMMLCLATALILIVILWFVQRRFIASEISLKLDRLLQQEQMQLTRDIYHDWEIAFSHWDEDKQLTYELLRKLRPLIRNDTFRLQQLGLLHHFALRKDMELELEPLLLQHFDPLLVDYIGEIAKIKRELIKDDTFRYIIHYEPEILGLKNGQDILTGVTGVAVRMKRYVLTYPGLIRRYAYRLPKDRILRLHRMIQQYPNEPWDRVAEEVKRIVRDQYEWDPDFQDSAKRD</sequence>
<keyword evidence="1" id="KW-0812">Transmembrane</keyword>
<evidence type="ECO:0000313" key="3">
    <source>
        <dbReference type="Proteomes" id="UP000192940"/>
    </source>
</evidence>
<accession>A0A1X7HNW2</accession>
<dbReference type="Proteomes" id="UP000192940">
    <property type="component" value="Chromosome I"/>
</dbReference>
<keyword evidence="1" id="KW-0472">Membrane</keyword>
<evidence type="ECO:0000256" key="1">
    <source>
        <dbReference type="SAM" id="Phobius"/>
    </source>
</evidence>
<keyword evidence="1" id="KW-1133">Transmembrane helix</keyword>
<reference evidence="2 3" key="1">
    <citation type="submission" date="2017-04" db="EMBL/GenBank/DDBJ databases">
        <authorList>
            <person name="Afonso C.L."/>
            <person name="Miller P.J."/>
            <person name="Scott M.A."/>
            <person name="Spackman E."/>
            <person name="Goraichik I."/>
            <person name="Dimitrov K.M."/>
            <person name="Suarez D.L."/>
            <person name="Swayne D.E."/>
        </authorList>
    </citation>
    <scope>NUCLEOTIDE SEQUENCE [LARGE SCALE GENOMIC DNA]</scope>
    <source>
        <strain evidence="2 3">N3/975</strain>
    </source>
</reference>
<dbReference type="RefSeq" id="WP_208915587.1">
    <property type="nucleotide sequence ID" value="NZ_LT840184.1"/>
</dbReference>
<organism evidence="2 3">
    <name type="scientific">Paenibacillus uliginis N3/975</name>
    <dbReference type="NCBI Taxonomy" id="1313296"/>
    <lineage>
        <taxon>Bacteria</taxon>
        <taxon>Bacillati</taxon>
        <taxon>Bacillota</taxon>
        <taxon>Bacilli</taxon>
        <taxon>Bacillales</taxon>
        <taxon>Paenibacillaceae</taxon>
        <taxon>Paenibacillus</taxon>
    </lineage>
</organism>
<dbReference type="EMBL" id="LT840184">
    <property type="protein sequence ID" value="SMF90111.1"/>
    <property type="molecule type" value="Genomic_DNA"/>
</dbReference>
<dbReference type="AlphaFoldDB" id="A0A1X7HNW2"/>
<name>A0A1X7HNW2_9BACL</name>
<keyword evidence="3" id="KW-1185">Reference proteome</keyword>
<protein>
    <submittedName>
        <fullName evidence="2">Uncharacterized protein</fullName>
    </submittedName>
</protein>
<proteinExistence type="predicted"/>
<evidence type="ECO:0000313" key="2">
    <source>
        <dbReference type="EMBL" id="SMF90111.1"/>
    </source>
</evidence>
<dbReference type="STRING" id="1313296.SAMN05661091_4896"/>